<evidence type="ECO:0000259" key="8">
    <source>
        <dbReference type="Pfam" id="PF00122"/>
    </source>
</evidence>
<dbReference type="Proteomes" id="UP000004830">
    <property type="component" value="Unassembled WGS sequence"/>
</dbReference>
<dbReference type="SFLD" id="SFLDF00027">
    <property type="entry name" value="p-type_atpase"/>
    <property type="match status" value="1"/>
</dbReference>
<evidence type="ECO:0000256" key="1">
    <source>
        <dbReference type="ARBA" id="ARBA00004651"/>
    </source>
</evidence>
<dbReference type="PRINTS" id="PR00119">
    <property type="entry name" value="CATATPASE"/>
</dbReference>
<accession>G1WFR4</accession>
<feature type="transmembrane region" description="Helical" evidence="7">
    <location>
        <begin position="283"/>
        <end position="310"/>
    </location>
</feature>
<gene>
    <name evidence="9" type="ORF">HMPREF9452_00177</name>
</gene>
<proteinExistence type="predicted"/>
<evidence type="ECO:0000256" key="7">
    <source>
        <dbReference type="SAM" id="Phobius"/>
    </source>
</evidence>
<dbReference type="Pfam" id="PF00122">
    <property type="entry name" value="E1-E2_ATPase"/>
    <property type="match status" value="1"/>
</dbReference>
<evidence type="ECO:0000256" key="5">
    <source>
        <dbReference type="ARBA" id="ARBA00023136"/>
    </source>
</evidence>
<feature type="transmembrane region" description="Helical" evidence="7">
    <location>
        <begin position="714"/>
        <end position="733"/>
    </location>
</feature>
<keyword evidence="2 7" id="KW-0812">Transmembrane</keyword>
<feature type="transmembrane region" description="Helical" evidence="7">
    <location>
        <begin position="674"/>
        <end position="694"/>
    </location>
</feature>
<dbReference type="InterPro" id="IPR044492">
    <property type="entry name" value="P_typ_ATPase_HD_dom"/>
</dbReference>
<sequence>MSSSSFDPSLLDAKAEEVPQTHPTELRGLTSAQVEERISQGKINLNTDLKTKSIKELFIENLCTLFNLINLVLSILVLVTGAFKNLTFLGVVFLNTAIGVVQSVRSKRMVDKLTLLATKRVVAIRDGEEVELDLDQIVLDDLVRLGRGDQIPADAVVVSGDAQVNESLLTGESNLIRKQPGSSLMSGSFIDSGMVFARVIHVGADNYVAKINNEAKYVKKVNSEIMNALNAIVRFASVIMIPLGLALFVSSVHESYIKTAPQDLTIMSWLFSGQAPWHSISDAILTTVGALLGMIPQGLVLLTSSVLAIATIRLARRKVLAQQLYCIETLARVDVLCLDKTGTITSGRMQVEGTYPIAVGEFEGEAKHGVPAGVSVLDFALANIAQATSMDANETCKALLDHYRDSGVPIKDPCSVIPFSSAKKWSGASFDEGSFIMGAAQFVLSPHAFALVENRVAALADTCRVLVVACVDGFTDEGDMIGEARPVGFVTIRDEIRSSAAETIRYFCEQGVTLNVISGDDPRTVASIARVVGVPGAGQFVDATTLDTPAKIDAAVDRYHVFGRVTPQQKRELVVALKKRGHTVAMTGDGVNDVLALKEADCSVAMAAGSDAARNVAEIVLVDNDFASMPAVVAEGRRSINNLQRSAALFLTKTLFSMGLAALCIAFPPYPFQPITMTLINFFCIGFPSFVLALEPNNSRVSGSFLINVLKKALPAAATVVISSVACMAASTLLGLDEYQLSTFCLVATCSVGAALIWRISWPFTPLRAVVFVFVVAGIGIGITLFPDFFSIASLTWGQAIVLAAIVAVGCLLFFKLADLCETSLERRTRSATGFGRGVRVKLGRRGKSVSSTGSAFRRAVQTGRARVERNRTQRELKRAQSEALRAVETGHEADMPAKQVEPGRPALTRVTQQRAASRASSVARASASSMKVEKSSSGITVKMPTRGARRLKGKPRPKKDDKEIS</sequence>
<dbReference type="SUPFAM" id="SSF81653">
    <property type="entry name" value="Calcium ATPase, transduction domain A"/>
    <property type="match status" value="1"/>
</dbReference>
<dbReference type="InterPro" id="IPR023214">
    <property type="entry name" value="HAD_sf"/>
</dbReference>
<comment type="caution">
    <text evidence="9">The sequence shown here is derived from an EMBL/GenBank/DDBJ whole genome shotgun (WGS) entry which is preliminary data.</text>
</comment>
<evidence type="ECO:0000256" key="6">
    <source>
        <dbReference type="SAM" id="MobiDB-lite"/>
    </source>
</evidence>
<keyword evidence="5 7" id="KW-0472">Membrane</keyword>
<dbReference type="InterPro" id="IPR023298">
    <property type="entry name" value="ATPase_P-typ_TM_dom_sf"/>
</dbReference>
<dbReference type="GO" id="GO:0016887">
    <property type="term" value="F:ATP hydrolysis activity"/>
    <property type="evidence" value="ECO:0007669"/>
    <property type="project" value="InterPro"/>
</dbReference>
<reference evidence="9 10" key="1">
    <citation type="submission" date="2011-06" db="EMBL/GenBank/DDBJ databases">
        <title>The Genome Sequence of Collinsella tanakaei YIT 12063.</title>
        <authorList>
            <consortium name="The Broad Institute Genome Sequencing Platform"/>
            <person name="Earl A."/>
            <person name="Ward D."/>
            <person name="Feldgarden M."/>
            <person name="Gevers D."/>
            <person name="Morotomi M."/>
            <person name="Young S.K."/>
            <person name="Zeng Q."/>
            <person name="Gargeya S."/>
            <person name="Fitzgerald M."/>
            <person name="Haas B."/>
            <person name="Abouelleil A."/>
            <person name="Alvarado L."/>
            <person name="Arachchi H.M."/>
            <person name="Berlin A."/>
            <person name="Brown A."/>
            <person name="Chapman S.B."/>
            <person name="Chen Z."/>
            <person name="Dunbar C."/>
            <person name="Freedman E."/>
            <person name="Gearin G."/>
            <person name="Gellesch M."/>
            <person name="Goldberg J."/>
            <person name="Griggs A."/>
            <person name="Gujja S."/>
            <person name="Heiman D."/>
            <person name="Howarth C."/>
            <person name="Larson L."/>
            <person name="Lui A."/>
            <person name="MacDonald P.J.P."/>
            <person name="Mehta T."/>
            <person name="Montmayeur A."/>
            <person name="Murphy C."/>
            <person name="Neiman D."/>
            <person name="Pearson M."/>
            <person name="Priest M."/>
            <person name="Roberts A."/>
            <person name="Saif S."/>
            <person name="Shea T."/>
            <person name="Shenoy N."/>
            <person name="Sisk P."/>
            <person name="Stolte C."/>
            <person name="Sykes S."/>
            <person name="Wortman J."/>
            <person name="Nusbaum C."/>
            <person name="Birren B."/>
        </authorList>
    </citation>
    <scope>NUCLEOTIDE SEQUENCE [LARGE SCALE GENOMIC DNA]</scope>
    <source>
        <strain evidence="9 10">YIT 12063</strain>
    </source>
</reference>
<organism evidence="9 10">
    <name type="scientific">Collinsella tanakaei YIT 12063</name>
    <dbReference type="NCBI Taxonomy" id="742742"/>
    <lineage>
        <taxon>Bacteria</taxon>
        <taxon>Bacillati</taxon>
        <taxon>Actinomycetota</taxon>
        <taxon>Coriobacteriia</taxon>
        <taxon>Coriobacteriales</taxon>
        <taxon>Coriobacteriaceae</taxon>
        <taxon>Collinsella</taxon>
    </lineage>
</organism>
<dbReference type="EMBL" id="ADLS01000004">
    <property type="protein sequence ID" value="EGX67856.1"/>
    <property type="molecule type" value="Genomic_DNA"/>
</dbReference>
<dbReference type="SFLD" id="SFLDS00003">
    <property type="entry name" value="Haloacid_Dehalogenase"/>
    <property type="match status" value="1"/>
</dbReference>
<dbReference type="Pfam" id="PF00702">
    <property type="entry name" value="Hydrolase"/>
    <property type="match status" value="1"/>
</dbReference>
<dbReference type="eggNOG" id="COG0474">
    <property type="taxonomic scope" value="Bacteria"/>
</dbReference>
<evidence type="ECO:0000313" key="9">
    <source>
        <dbReference type="EMBL" id="EGX67856.1"/>
    </source>
</evidence>
<dbReference type="InterPro" id="IPR001757">
    <property type="entry name" value="P_typ_ATPase"/>
</dbReference>
<dbReference type="SFLD" id="SFLDG00002">
    <property type="entry name" value="C1.7:_P-type_atpase_like"/>
    <property type="match status" value="1"/>
</dbReference>
<feature type="transmembrane region" description="Helical" evidence="7">
    <location>
        <begin position="739"/>
        <end position="758"/>
    </location>
</feature>
<keyword evidence="10" id="KW-1185">Reference proteome</keyword>
<evidence type="ECO:0000256" key="2">
    <source>
        <dbReference type="ARBA" id="ARBA00022692"/>
    </source>
</evidence>
<feature type="region of interest" description="Disordered" evidence="6">
    <location>
        <begin position="861"/>
        <end position="966"/>
    </location>
</feature>
<dbReference type="GO" id="GO:0005524">
    <property type="term" value="F:ATP binding"/>
    <property type="evidence" value="ECO:0007669"/>
    <property type="project" value="InterPro"/>
</dbReference>
<comment type="subcellular location">
    <subcellularLocation>
        <location evidence="1">Cell membrane</location>
        <topology evidence="1">Multi-pass membrane protein</topology>
    </subcellularLocation>
</comment>
<dbReference type="InterPro" id="IPR036412">
    <property type="entry name" value="HAD-like_sf"/>
</dbReference>
<feature type="transmembrane region" description="Helical" evidence="7">
    <location>
        <begin position="228"/>
        <end position="249"/>
    </location>
</feature>
<keyword evidence="3" id="KW-1278">Translocase</keyword>
<dbReference type="NCBIfam" id="TIGR01494">
    <property type="entry name" value="ATPase_P-type"/>
    <property type="match status" value="1"/>
</dbReference>
<dbReference type="HOGENOM" id="CLU_002360_5_1_11"/>
<dbReference type="Gene3D" id="3.40.50.1000">
    <property type="entry name" value="HAD superfamily/HAD-like"/>
    <property type="match status" value="1"/>
</dbReference>
<feature type="compositionally biased region" description="Basic and acidic residues" evidence="6">
    <location>
        <begin position="866"/>
        <end position="881"/>
    </location>
</feature>
<dbReference type="Gene3D" id="2.70.150.10">
    <property type="entry name" value="Calcium-transporting ATPase, cytoplasmic transduction domain A"/>
    <property type="match status" value="1"/>
</dbReference>
<feature type="domain" description="P-type ATPase A" evidence="8">
    <location>
        <begin position="117"/>
        <end position="213"/>
    </location>
</feature>
<evidence type="ECO:0000313" key="10">
    <source>
        <dbReference type="Proteomes" id="UP000004830"/>
    </source>
</evidence>
<name>G1WFR4_9ACTN</name>
<feature type="transmembrane region" description="Helical" evidence="7">
    <location>
        <begin position="770"/>
        <end position="790"/>
    </location>
</feature>
<dbReference type="InterPro" id="IPR059000">
    <property type="entry name" value="ATPase_P-type_domA"/>
</dbReference>
<dbReference type="InterPro" id="IPR018303">
    <property type="entry name" value="ATPase_P-typ_P_site"/>
</dbReference>
<evidence type="ECO:0000256" key="3">
    <source>
        <dbReference type="ARBA" id="ARBA00022967"/>
    </source>
</evidence>
<feature type="transmembrane region" description="Helical" evidence="7">
    <location>
        <begin position="86"/>
        <end position="104"/>
    </location>
</feature>
<dbReference type="STRING" id="742742.HMPREF9452_00177"/>
<dbReference type="Gene3D" id="3.40.1110.10">
    <property type="entry name" value="Calcium-transporting ATPase, cytoplasmic domain N"/>
    <property type="match status" value="1"/>
</dbReference>
<feature type="compositionally biased region" description="Basic residues" evidence="6">
    <location>
        <begin position="948"/>
        <end position="958"/>
    </location>
</feature>
<dbReference type="SUPFAM" id="SSF56784">
    <property type="entry name" value="HAD-like"/>
    <property type="match status" value="1"/>
</dbReference>
<dbReference type="AlphaFoldDB" id="G1WFR4"/>
<dbReference type="SUPFAM" id="SSF81665">
    <property type="entry name" value="Calcium ATPase, transmembrane domain M"/>
    <property type="match status" value="1"/>
</dbReference>
<dbReference type="PATRIC" id="fig|742742.3.peg.173"/>
<evidence type="ECO:0000256" key="4">
    <source>
        <dbReference type="ARBA" id="ARBA00022989"/>
    </source>
</evidence>
<dbReference type="GeneID" id="62757965"/>
<feature type="compositionally biased region" description="Low complexity" evidence="6">
    <location>
        <begin position="915"/>
        <end position="931"/>
    </location>
</feature>
<dbReference type="Gene3D" id="1.20.1110.10">
    <property type="entry name" value="Calcium-transporting ATPase, transmembrane domain"/>
    <property type="match status" value="1"/>
</dbReference>
<dbReference type="InterPro" id="IPR008250">
    <property type="entry name" value="ATPase_P-typ_transduc_dom_A_sf"/>
</dbReference>
<dbReference type="OrthoDB" id="9814270at2"/>
<protein>
    <recommendedName>
        <fullName evidence="8">P-type ATPase A domain-containing protein</fullName>
    </recommendedName>
</protein>
<feature type="transmembrane region" description="Helical" evidence="7">
    <location>
        <begin position="796"/>
        <end position="818"/>
    </location>
</feature>
<dbReference type="PROSITE" id="PS00154">
    <property type="entry name" value="ATPASE_E1_E2"/>
    <property type="match status" value="1"/>
</dbReference>
<feature type="transmembrane region" description="Helical" evidence="7">
    <location>
        <begin position="58"/>
        <end position="80"/>
    </location>
</feature>
<feature type="transmembrane region" description="Helical" evidence="7">
    <location>
        <begin position="647"/>
        <end position="668"/>
    </location>
</feature>
<keyword evidence="4 7" id="KW-1133">Transmembrane helix</keyword>
<dbReference type="RefSeq" id="WP_009140214.1">
    <property type="nucleotide sequence ID" value="NZ_JH126467.1"/>
</dbReference>
<dbReference type="PANTHER" id="PTHR42861">
    <property type="entry name" value="CALCIUM-TRANSPORTING ATPASE"/>
    <property type="match status" value="1"/>
</dbReference>
<dbReference type="InterPro" id="IPR023299">
    <property type="entry name" value="ATPase_P-typ_cyto_dom_N"/>
</dbReference>
<dbReference type="GO" id="GO:0005886">
    <property type="term" value="C:plasma membrane"/>
    <property type="evidence" value="ECO:0007669"/>
    <property type="project" value="UniProtKB-SubCell"/>
</dbReference>